<dbReference type="Gene3D" id="1.10.260.40">
    <property type="entry name" value="lambda repressor-like DNA-binding domains"/>
    <property type="match status" value="1"/>
</dbReference>
<proteinExistence type="predicted"/>
<dbReference type="Gene3D" id="3.40.50.2300">
    <property type="match status" value="2"/>
</dbReference>
<dbReference type="CDD" id="cd01392">
    <property type="entry name" value="HTH_LacI"/>
    <property type="match status" value="1"/>
</dbReference>
<evidence type="ECO:0000259" key="5">
    <source>
        <dbReference type="PROSITE" id="PS50932"/>
    </source>
</evidence>
<dbReference type="PANTHER" id="PTHR30146">
    <property type="entry name" value="LACI-RELATED TRANSCRIPTIONAL REPRESSOR"/>
    <property type="match status" value="1"/>
</dbReference>
<organism evidence="6 7">
    <name type="scientific">Nocardiopsis coralli</name>
    <dbReference type="NCBI Taxonomy" id="2772213"/>
    <lineage>
        <taxon>Bacteria</taxon>
        <taxon>Bacillati</taxon>
        <taxon>Actinomycetota</taxon>
        <taxon>Actinomycetes</taxon>
        <taxon>Streptosporangiales</taxon>
        <taxon>Nocardiopsidaceae</taxon>
        <taxon>Nocardiopsis</taxon>
    </lineage>
</organism>
<dbReference type="SUPFAM" id="SSF47413">
    <property type="entry name" value="lambda repressor-like DNA-binding domains"/>
    <property type="match status" value="1"/>
</dbReference>
<reference evidence="6 7" key="1">
    <citation type="submission" date="2020-09" db="EMBL/GenBank/DDBJ databases">
        <title>Diversity and distribution of actinomycetes associated with coral in the coast of Hainan.</title>
        <authorList>
            <person name="Li F."/>
        </authorList>
    </citation>
    <scope>NUCLEOTIDE SEQUENCE [LARGE SCALE GENOMIC DNA]</scope>
    <source>
        <strain evidence="6 7">HNM0947</strain>
    </source>
</reference>
<evidence type="ECO:0000256" key="1">
    <source>
        <dbReference type="ARBA" id="ARBA00023015"/>
    </source>
</evidence>
<accession>A0ABR9P146</accession>
<dbReference type="RefSeq" id="WP_193120203.1">
    <property type="nucleotide sequence ID" value="NZ_JADBGI010000002.1"/>
</dbReference>
<evidence type="ECO:0000313" key="7">
    <source>
        <dbReference type="Proteomes" id="UP000806528"/>
    </source>
</evidence>
<keyword evidence="1" id="KW-0805">Transcription regulation</keyword>
<keyword evidence="7" id="KW-1185">Reference proteome</keyword>
<keyword evidence="2 6" id="KW-0238">DNA-binding</keyword>
<dbReference type="InterPro" id="IPR000843">
    <property type="entry name" value="HTH_LacI"/>
</dbReference>
<dbReference type="Pfam" id="PF13377">
    <property type="entry name" value="Peripla_BP_3"/>
    <property type="match status" value="1"/>
</dbReference>
<dbReference type="EMBL" id="JADBGI010000002">
    <property type="protein sequence ID" value="MBE2997540.1"/>
    <property type="molecule type" value="Genomic_DNA"/>
</dbReference>
<feature type="region of interest" description="Disordered" evidence="4">
    <location>
        <begin position="337"/>
        <end position="365"/>
    </location>
</feature>
<keyword evidence="3" id="KW-0804">Transcription</keyword>
<feature type="domain" description="HTH lacI-type" evidence="5">
    <location>
        <begin position="3"/>
        <end position="57"/>
    </location>
</feature>
<evidence type="ECO:0000313" key="6">
    <source>
        <dbReference type="EMBL" id="MBE2997540.1"/>
    </source>
</evidence>
<evidence type="ECO:0000256" key="2">
    <source>
        <dbReference type="ARBA" id="ARBA00023125"/>
    </source>
</evidence>
<dbReference type="PROSITE" id="PS50932">
    <property type="entry name" value="HTH_LACI_2"/>
    <property type="match status" value="1"/>
</dbReference>
<dbReference type="CDD" id="cd06267">
    <property type="entry name" value="PBP1_LacI_sugar_binding-like"/>
    <property type="match status" value="1"/>
</dbReference>
<name>A0ABR9P146_9ACTN</name>
<dbReference type="InterPro" id="IPR046335">
    <property type="entry name" value="LacI/GalR-like_sensor"/>
</dbReference>
<dbReference type="InterPro" id="IPR028082">
    <property type="entry name" value="Peripla_BP_I"/>
</dbReference>
<dbReference type="PANTHER" id="PTHR30146:SF153">
    <property type="entry name" value="LACTOSE OPERON REPRESSOR"/>
    <property type="match status" value="1"/>
</dbReference>
<comment type="caution">
    <text evidence="6">The sequence shown here is derived from an EMBL/GenBank/DDBJ whole genome shotgun (WGS) entry which is preliminary data.</text>
</comment>
<dbReference type="Pfam" id="PF00356">
    <property type="entry name" value="LacI"/>
    <property type="match status" value="1"/>
</dbReference>
<dbReference type="PROSITE" id="PS00356">
    <property type="entry name" value="HTH_LACI_1"/>
    <property type="match status" value="1"/>
</dbReference>
<dbReference type="SUPFAM" id="SSF53822">
    <property type="entry name" value="Periplasmic binding protein-like I"/>
    <property type="match status" value="1"/>
</dbReference>
<dbReference type="GO" id="GO:0003677">
    <property type="term" value="F:DNA binding"/>
    <property type="evidence" value="ECO:0007669"/>
    <property type="project" value="UniProtKB-KW"/>
</dbReference>
<dbReference type="SMART" id="SM00354">
    <property type="entry name" value="HTH_LACI"/>
    <property type="match status" value="1"/>
</dbReference>
<gene>
    <name evidence="6" type="ORF">IDM40_02310</name>
</gene>
<dbReference type="Proteomes" id="UP000806528">
    <property type="component" value="Unassembled WGS sequence"/>
</dbReference>
<evidence type="ECO:0000256" key="4">
    <source>
        <dbReference type="SAM" id="MobiDB-lite"/>
    </source>
</evidence>
<sequence>MAAKLADVAARAGVSPATVSRVLNGNYPVAHATAEKVHRAVAELHYVVNGNARALVSARSDLVGVLVHDIADPFFGVIASGIQDSVAEADVLAVVCNTGSSAARELSYLKLLRKQRARAVVLTGGSVDDPDLHGAFVEQLTELTASGAHVVLCGRPPVTDAEGRDVPGLVTVDFDNRDGARRLTAHLTSLGHREIGYVTGPEGRTTSQLRLEGHLMAIRDAGLDEARCPVVSGRFDRASGSTGATELLRRNPDLTAVVAGNDMAGVGVLTELRSRGIEVPRDISVAGFDDLPFSSDTVPALTTVRIPLTEAGRTSGRLALGNESPPPGGLLPVRTELLVRDSTAPPSRGRNSTSGERAPSAKAAE</sequence>
<dbReference type="InterPro" id="IPR010982">
    <property type="entry name" value="Lambda_DNA-bd_dom_sf"/>
</dbReference>
<protein>
    <submittedName>
        <fullName evidence="6">LacI family DNA-binding transcriptional regulator</fullName>
    </submittedName>
</protein>
<evidence type="ECO:0000256" key="3">
    <source>
        <dbReference type="ARBA" id="ARBA00023163"/>
    </source>
</evidence>